<accession>A0A1F8GFW6</accession>
<keyword evidence="1" id="KW-0812">Transmembrane</keyword>
<sequence>MKSLFSMLTITGFIVIAVFGFSAMGHDSGHGYSKICIATAANGFECPPGTNLADFHLSAFKTFSNATLFVYSLLVLFMALWTLQARHPGPRPVLEFQIRSRGHLLTSHETSLKHWLSLHENSPSRV</sequence>
<organism evidence="2 3">
    <name type="scientific">Candidatus Yanofskybacteria bacterium RIFCSPLOWO2_01_FULL_43_22</name>
    <dbReference type="NCBI Taxonomy" id="1802695"/>
    <lineage>
        <taxon>Bacteria</taxon>
        <taxon>Candidatus Yanofskyibacteriota</taxon>
    </lineage>
</organism>
<dbReference type="STRING" id="1802695.A3A13_04560"/>
<feature type="transmembrane region" description="Helical" evidence="1">
    <location>
        <begin position="63"/>
        <end position="83"/>
    </location>
</feature>
<keyword evidence="1" id="KW-1133">Transmembrane helix</keyword>
<comment type="caution">
    <text evidence="2">The sequence shown here is derived from an EMBL/GenBank/DDBJ whole genome shotgun (WGS) entry which is preliminary data.</text>
</comment>
<feature type="transmembrane region" description="Helical" evidence="1">
    <location>
        <begin position="7"/>
        <end position="24"/>
    </location>
</feature>
<dbReference type="AlphaFoldDB" id="A0A1F8GFW6"/>
<proteinExistence type="predicted"/>
<protein>
    <submittedName>
        <fullName evidence="2">Uncharacterized protein</fullName>
    </submittedName>
</protein>
<gene>
    <name evidence="2" type="ORF">A3A13_04560</name>
</gene>
<evidence type="ECO:0000313" key="3">
    <source>
        <dbReference type="Proteomes" id="UP000178911"/>
    </source>
</evidence>
<keyword evidence="1" id="KW-0472">Membrane</keyword>
<reference evidence="2 3" key="1">
    <citation type="journal article" date="2016" name="Nat. Commun.">
        <title>Thousands of microbial genomes shed light on interconnected biogeochemical processes in an aquifer system.</title>
        <authorList>
            <person name="Anantharaman K."/>
            <person name="Brown C.T."/>
            <person name="Hug L.A."/>
            <person name="Sharon I."/>
            <person name="Castelle C.J."/>
            <person name="Probst A.J."/>
            <person name="Thomas B.C."/>
            <person name="Singh A."/>
            <person name="Wilkins M.J."/>
            <person name="Karaoz U."/>
            <person name="Brodie E.L."/>
            <person name="Williams K.H."/>
            <person name="Hubbard S.S."/>
            <person name="Banfield J.F."/>
        </authorList>
    </citation>
    <scope>NUCLEOTIDE SEQUENCE [LARGE SCALE GENOMIC DNA]</scope>
</reference>
<evidence type="ECO:0000256" key="1">
    <source>
        <dbReference type="SAM" id="Phobius"/>
    </source>
</evidence>
<name>A0A1F8GFW6_9BACT</name>
<evidence type="ECO:0000313" key="2">
    <source>
        <dbReference type="EMBL" id="OGN23359.1"/>
    </source>
</evidence>
<dbReference type="Proteomes" id="UP000178911">
    <property type="component" value="Unassembled WGS sequence"/>
</dbReference>
<dbReference type="EMBL" id="MGKJ01000020">
    <property type="protein sequence ID" value="OGN23359.1"/>
    <property type="molecule type" value="Genomic_DNA"/>
</dbReference>